<dbReference type="PANTHER" id="PTHR30163">
    <property type="entry name" value="MEMBRANE-BOUND LYTIC MUREIN TRANSGLYCOSYLASE B"/>
    <property type="match status" value="1"/>
</dbReference>
<feature type="signal peptide" evidence="1">
    <location>
        <begin position="1"/>
        <end position="36"/>
    </location>
</feature>
<dbReference type="Gene3D" id="2.160.20.10">
    <property type="entry name" value="Single-stranded right-handed beta-helix, Pectin lyase-like"/>
    <property type="match status" value="1"/>
</dbReference>
<comment type="caution">
    <text evidence="5">The sequence shown here is derived from an EMBL/GenBank/DDBJ whole genome shotgun (WGS) entry which is preliminary data.</text>
</comment>
<keyword evidence="1" id="KW-0732">Signal</keyword>
<gene>
    <name evidence="5" type="ORF">DQK91_01750</name>
</gene>
<dbReference type="Gene3D" id="1.10.530.10">
    <property type="match status" value="1"/>
</dbReference>
<dbReference type="Pfam" id="PF01471">
    <property type="entry name" value="PG_binding_1"/>
    <property type="match status" value="1"/>
</dbReference>
<dbReference type="InterPro" id="IPR023346">
    <property type="entry name" value="Lysozyme-like_dom_sf"/>
</dbReference>
<organism evidence="5 6">
    <name type="scientific">Oceanidesulfovibrio marinus</name>
    <dbReference type="NCBI Taxonomy" id="370038"/>
    <lineage>
        <taxon>Bacteria</taxon>
        <taxon>Pseudomonadati</taxon>
        <taxon>Thermodesulfobacteriota</taxon>
        <taxon>Desulfovibrionia</taxon>
        <taxon>Desulfovibrionales</taxon>
        <taxon>Desulfovibrionaceae</taxon>
        <taxon>Oceanidesulfovibrio</taxon>
    </lineage>
</organism>
<dbReference type="Pfam" id="PF13406">
    <property type="entry name" value="SLT_2"/>
    <property type="match status" value="1"/>
</dbReference>
<feature type="domain" description="Peptidoglycan binding-like" evidence="2">
    <location>
        <begin position="89"/>
        <end position="138"/>
    </location>
</feature>
<dbReference type="InterPro" id="IPR011050">
    <property type="entry name" value="Pectin_lyase_fold/virulence"/>
</dbReference>
<dbReference type="RefSeq" id="WP_144233711.1">
    <property type="nucleotide sequence ID" value="NZ_QMIF01000001.1"/>
</dbReference>
<evidence type="ECO:0008006" key="7">
    <source>
        <dbReference type="Google" id="ProtNLM"/>
    </source>
</evidence>
<dbReference type="SUPFAM" id="SSF47090">
    <property type="entry name" value="PGBD-like"/>
    <property type="match status" value="1"/>
</dbReference>
<dbReference type="OrthoDB" id="9772911at2"/>
<dbReference type="Pfam" id="PF13229">
    <property type="entry name" value="Beta_helix"/>
    <property type="match status" value="1"/>
</dbReference>
<dbReference type="InterPro" id="IPR036366">
    <property type="entry name" value="PGBDSf"/>
</dbReference>
<dbReference type="InterPro" id="IPR031304">
    <property type="entry name" value="SLT_2"/>
</dbReference>
<dbReference type="AlphaFoldDB" id="A0A6P1ZMC3"/>
<evidence type="ECO:0000259" key="4">
    <source>
        <dbReference type="Pfam" id="PF13406"/>
    </source>
</evidence>
<dbReference type="Proteomes" id="UP000434052">
    <property type="component" value="Unassembled WGS sequence"/>
</dbReference>
<dbReference type="SUPFAM" id="SSF51126">
    <property type="entry name" value="Pectin lyase-like"/>
    <property type="match status" value="1"/>
</dbReference>
<dbReference type="InterPro" id="IPR036365">
    <property type="entry name" value="PGBD-like_sf"/>
</dbReference>
<dbReference type="PANTHER" id="PTHR30163:SF9">
    <property type="entry name" value="MEMBRANE-BOUND LYTIC MUREIN TRANSGLYCOSYLASE B"/>
    <property type="match status" value="1"/>
</dbReference>
<dbReference type="EMBL" id="QMIF01000001">
    <property type="protein sequence ID" value="TVM36670.1"/>
    <property type="molecule type" value="Genomic_DNA"/>
</dbReference>
<evidence type="ECO:0000259" key="3">
    <source>
        <dbReference type="Pfam" id="PF13229"/>
    </source>
</evidence>
<evidence type="ECO:0000313" key="5">
    <source>
        <dbReference type="EMBL" id="TVM36670.1"/>
    </source>
</evidence>
<evidence type="ECO:0000313" key="6">
    <source>
        <dbReference type="Proteomes" id="UP000434052"/>
    </source>
</evidence>
<feature type="chain" id="PRO_5026821510" description="Peptidoglycan binding domain-containing protein" evidence="1">
    <location>
        <begin position="37"/>
        <end position="670"/>
    </location>
</feature>
<dbReference type="Gene3D" id="1.10.8.350">
    <property type="entry name" value="Bacterial muramidase"/>
    <property type="match status" value="1"/>
</dbReference>
<dbReference type="InterPro" id="IPR002477">
    <property type="entry name" value="Peptidoglycan-bd-like"/>
</dbReference>
<name>A0A6P1ZMC3_9BACT</name>
<dbReference type="InterPro" id="IPR043426">
    <property type="entry name" value="MltB-like"/>
</dbReference>
<sequence length="670" mass="73256">MSISRFFRVRIGLLSAAVLFLLALVATLPLPQPAHAADAVWAPLITRLAAKGFDPAELRAVFSQSGVEYDPRPMRIKLRTLYKGMTDSSRVRGIQEDLAKLGYLPGKVDGKYGPNTDQAIRRYQADHGLEPDGLATRDLAADIRMALQKRGMAKPGIGWTSRVYDAGTHPRRIAEARDFYVLHRPDFAAMERRFGVDSHVVGGIVSVETRSGRYLGVRSAFNTLASMALGADYTVVQPFFADEKLTPEMEAWLKNTAKERGDWALDELAALLRYAKNSCQNPVDLPGSIYGAIGIAQFMPSNVAKHGADGDGDGVVNLFDPEDAIHSAGSYLHEYGWSGSAADTLQERRELLYTYNHSQTYVNTVLAVADKLEERDRTDPDPAPRTNRVHVSDASALIRAIEPDTRVILAPGTYDLIGLAGSTSTNYVRWEKRGAAMVPVLHDISGVTIQAQEGRVRILTPEGAPALVLENVRDMEIRDVAFMPRTPQACSLAASVEKTQNKKAGVHLPLTAQYGPGLVAVDCRRIVLEGCQFANLEQGGVRFEACADTELRFCHFSGCGQSVLLADRCERFSVRDSFFTANPAGKLLRLEQCKDVRIAWCGFLDNALTNGMDDDVTNTAIVSIAGESEGHALESSVVWGNRAGRFCDQLNALSRFATVIKKNSFKHGLG</sequence>
<proteinExistence type="predicted"/>
<feature type="domain" description="Transglycosylase SLT" evidence="4">
    <location>
        <begin position="168"/>
        <end position="339"/>
    </location>
</feature>
<dbReference type="InterPro" id="IPR012334">
    <property type="entry name" value="Pectin_lyas_fold"/>
</dbReference>
<reference evidence="5 6" key="1">
    <citation type="submission" date="2018-06" db="EMBL/GenBank/DDBJ databases">
        <title>Complete genome of Desulfovibrio marinus P48SEP.</title>
        <authorList>
            <person name="Crispim J.S."/>
            <person name="Vidigal P.M.P."/>
            <person name="Silva L.C.F."/>
            <person name="Araujo L.C."/>
            <person name="Laguardia C.N."/>
            <person name="Dias R.S."/>
            <person name="Sousa M.P."/>
            <person name="Paula S.O."/>
            <person name="Silva C."/>
        </authorList>
    </citation>
    <scope>NUCLEOTIDE SEQUENCE [LARGE SCALE GENOMIC DNA]</scope>
    <source>
        <strain evidence="5 6">P48SEP</strain>
    </source>
</reference>
<evidence type="ECO:0000256" key="1">
    <source>
        <dbReference type="SAM" id="SignalP"/>
    </source>
</evidence>
<dbReference type="Gene3D" id="1.10.101.10">
    <property type="entry name" value="PGBD-like superfamily/PGBD"/>
    <property type="match status" value="1"/>
</dbReference>
<dbReference type="CDD" id="cd13399">
    <property type="entry name" value="Slt35-like"/>
    <property type="match status" value="1"/>
</dbReference>
<dbReference type="SUPFAM" id="SSF53955">
    <property type="entry name" value="Lysozyme-like"/>
    <property type="match status" value="1"/>
</dbReference>
<dbReference type="GO" id="GO:0009253">
    <property type="term" value="P:peptidoglycan catabolic process"/>
    <property type="evidence" value="ECO:0007669"/>
    <property type="project" value="TreeGrafter"/>
</dbReference>
<feature type="domain" description="Right handed beta helix" evidence="3">
    <location>
        <begin position="515"/>
        <end position="644"/>
    </location>
</feature>
<evidence type="ECO:0000259" key="2">
    <source>
        <dbReference type="Pfam" id="PF01471"/>
    </source>
</evidence>
<accession>A0A6P1ZMC3</accession>
<dbReference type="InterPro" id="IPR039448">
    <property type="entry name" value="Beta_helix"/>
</dbReference>
<protein>
    <recommendedName>
        <fullName evidence="7">Peptidoglycan binding domain-containing protein</fullName>
    </recommendedName>
</protein>
<dbReference type="GO" id="GO:0008933">
    <property type="term" value="F:peptidoglycan lytic transglycosylase activity"/>
    <property type="evidence" value="ECO:0007669"/>
    <property type="project" value="TreeGrafter"/>
</dbReference>